<name>V9TRF7_9PROT</name>
<dbReference type="PANTHER" id="PTHR35024:SF4">
    <property type="entry name" value="POLYMER-FORMING CYTOSKELETAL PROTEIN"/>
    <property type="match status" value="1"/>
</dbReference>
<evidence type="ECO:0000313" key="2">
    <source>
        <dbReference type="EMBL" id="AHC73484.1"/>
    </source>
</evidence>
<dbReference type="STRING" id="1401328.P856_255"/>
<organism evidence="2 3">
    <name type="scientific">Candidatus Endolissoclinum faulkneri L5</name>
    <dbReference type="NCBI Taxonomy" id="1401328"/>
    <lineage>
        <taxon>Bacteria</taxon>
        <taxon>Pseudomonadati</taxon>
        <taxon>Pseudomonadota</taxon>
        <taxon>Alphaproteobacteria</taxon>
        <taxon>Rhodospirillales</taxon>
        <taxon>Rhodospirillaceae</taxon>
        <taxon>Candidatus Endolissoclinum</taxon>
    </lineage>
</organism>
<dbReference type="KEGG" id="efk:P856_255"/>
<dbReference type="eggNOG" id="COG1664">
    <property type="taxonomic scope" value="Bacteria"/>
</dbReference>
<evidence type="ECO:0000256" key="1">
    <source>
        <dbReference type="ARBA" id="ARBA00044755"/>
    </source>
</evidence>
<dbReference type="EMBL" id="CP006745">
    <property type="protein sequence ID" value="AHC73484.1"/>
    <property type="molecule type" value="Genomic_DNA"/>
</dbReference>
<dbReference type="Proteomes" id="UP000018700">
    <property type="component" value="Chromosome"/>
</dbReference>
<dbReference type="InterPro" id="IPR007607">
    <property type="entry name" value="BacA/B"/>
</dbReference>
<sequence length="177" mass="19540">MYASLRYKKSNLTNSLISFIHSILKDLVMSTPVNQTDTSNQQLMDKISRPAVKDIAGFSKRRLFASINQEKSKRLLVGKEIYLSGKITTCDSLLVEGNVEADLENSHYIEITETGFYRGKAIIKEAAIAGRFEGELSVHGTLSVKATGIIAGNIRFNRLEVELGGVIKGDISPFTKE</sequence>
<dbReference type="Pfam" id="PF04519">
    <property type="entry name" value="Bactofilin"/>
    <property type="match status" value="1"/>
</dbReference>
<dbReference type="HOGENOM" id="CLU_1746298_0_0_5"/>
<dbReference type="PANTHER" id="PTHR35024">
    <property type="entry name" value="HYPOTHETICAL CYTOSOLIC PROTEIN"/>
    <property type="match status" value="1"/>
</dbReference>
<evidence type="ECO:0000313" key="3">
    <source>
        <dbReference type="Proteomes" id="UP000018700"/>
    </source>
</evidence>
<protein>
    <recommendedName>
        <fullName evidence="4">Polymer-forming cytoskeletal protein</fullName>
    </recommendedName>
</protein>
<proteinExistence type="inferred from homology"/>
<evidence type="ECO:0008006" key="4">
    <source>
        <dbReference type="Google" id="ProtNLM"/>
    </source>
</evidence>
<comment type="similarity">
    <text evidence="1">Belongs to the bactofilin family.</text>
</comment>
<dbReference type="AlphaFoldDB" id="V9TRF7"/>
<accession>V9TRF7</accession>
<reference evidence="2 3" key="1">
    <citation type="journal article" date="2013" name="PLoS ONE">
        <title>Bacterial endosymbiosis in a chordate host: long-term co-evolution and conservation of secondary metabolism.</title>
        <authorList>
            <person name="Kwan J.C."/>
            <person name="Schmidt E.W."/>
        </authorList>
    </citation>
    <scope>NUCLEOTIDE SEQUENCE [LARGE SCALE GENOMIC DNA]</scope>
    <source>
        <strain evidence="3">faulkneri L5</strain>
    </source>
</reference>
<gene>
    <name evidence="2" type="ORF">P856_255</name>
</gene>
<keyword evidence="3" id="KW-1185">Reference proteome</keyword>